<dbReference type="SUPFAM" id="SSF103481">
    <property type="entry name" value="Multidrug resistance efflux transporter EmrE"/>
    <property type="match status" value="2"/>
</dbReference>
<evidence type="ECO:0000256" key="5">
    <source>
        <dbReference type="ARBA" id="ARBA00023136"/>
    </source>
</evidence>
<organism evidence="8 9">
    <name type="scientific">Sphingomonas psychrolutea</name>
    <dbReference type="NCBI Taxonomy" id="1259676"/>
    <lineage>
        <taxon>Bacteria</taxon>
        <taxon>Pseudomonadati</taxon>
        <taxon>Pseudomonadota</taxon>
        <taxon>Alphaproteobacteria</taxon>
        <taxon>Sphingomonadales</taxon>
        <taxon>Sphingomonadaceae</taxon>
        <taxon>Sphingomonas</taxon>
    </lineage>
</organism>
<keyword evidence="9" id="KW-1185">Reference proteome</keyword>
<feature type="domain" description="EamA" evidence="7">
    <location>
        <begin position="153"/>
        <end position="282"/>
    </location>
</feature>
<keyword evidence="4 6" id="KW-1133">Transmembrane helix</keyword>
<dbReference type="PANTHER" id="PTHR22911:SF6">
    <property type="entry name" value="SOLUTE CARRIER FAMILY 35 MEMBER G1"/>
    <property type="match status" value="1"/>
</dbReference>
<dbReference type="RefSeq" id="WP_188445616.1">
    <property type="nucleotide sequence ID" value="NZ_BMDW01000004.1"/>
</dbReference>
<evidence type="ECO:0000313" key="9">
    <source>
        <dbReference type="Proteomes" id="UP000618591"/>
    </source>
</evidence>
<feature type="transmembrane region" description="Helical" evidence="6">
    <location>
        <begin position="152"/>
        <end position="172"/>
    </location>
</feature>
<feature type="transmembrane region" description="Helical" evidence="6">
    <location>
        <begin position="44"/>
        <end position="64"/>
    </location>
</feature>
<sequence length="300" mass="31885">MTKGEDRILAAIGLRLLSVGLFAAMNVCIKQSEVHGAALGEILFWRQFGAAVLVGGIVLGRPGWRSVATTRMPAHLLRAVMGLTAMAFTFATVLALPLAEATTIGFTMPIFATILGALILGEPTGWHRWLAVLVGFCGVLIVAQPGSGHFPIWGAVTGLAAASLTASVSILLRQIGRTEAAMTTVFWFSTLSMLPLGILYVFVFKTHPIEVWLFLAGVGLLGGGAQLAMTSALGLGPVSVVVPMDYSSLIWATLFGWLVFDTLPGPATWIGAPIIVASGLYIVWREHLRRQTETIQAFTA</sequence>
<dbReference type="EMBL" id="BMDW01000004">
    <property type="protein sequence ID" value="GGA40416.1"/>
    <property type="molecule type" value="Genomic_DNA"/>
</dbReference>
<feature type="transmembrane region" description="Helical" evidence="6">
    <location>
        <begin position="184"/>
        <end position="203"/>
    </location>
</feature>
<evidence type="ECO:0000256" key="4">
    <source>
        <dbReference type="ARBA" id="ARBA00022989"/>
    </source>
</evidence>
<gene>
    <name evidence="8" type="ORF">GCM10011395_08350</name>
</gene>
<reference evidence="9" key="1">
    <citation type="journal article" date="2019" name="Int. J. Syst. Evol. Microbiol.">
        <title>The Global Catalogue of Microorganisms (GCM) 10K type strain sequencing project: providing services to taxonomists for standard genome sequencing and annotation.</title>
        <authorList>
            <consortium name="The Broad Institute Genomics Platform"/>
            <consortium name="The Broad Institute Genome Sequencing Center for Infectious Disease"/>
            <person name="Wu L."/>
            <person name="Ma J."/>
        </authorList>
    </citation>
    <scope>NUCLEOTIDE SEQUENCE [LARGE SCALE GENOMIC DNA]</scope>
    <source>
        <strain evidence="9">CGMCC 1.10106</strain>
    </source>
</reference>
<dbReference type="InterPro" id="IPR000620">
    <property type="entry name" value="EamA_dom"/>
</dbReference>
<comment type="similarity">
    <text evidence="2">Belongs to the drug/metabolite transporter (DMT) superfamily. 10 TMS drug/metabolite exporter (DME) (TC 2.A.7.3) family.</text>
</comment>
<evidence type="ECO:0000256" key="6">
    <source>
        <dbReference type="SAM" id="Phobius"/>
    </source>
</evidence>
<accession>A0ABQ1GBF0</accession>
<name>A0ABQ1GBF0_9SPHN</name>
<feature type="transmembrane region" description="Helical" evidence="6">
    <location>
        <begin position="209"/>
        <end position="228"/>
    </location>
</feature>
<feature type="transmembrane region" description="Helical" evidence="6">
    <location>
        <begin position="266"/>
        <end position="284"/>
    </location>
</feature>
<evidence type="ECO:0000313" key="8">
    <source>
        <dbReference type="EMBL" id="GGA40416.1"/>
    </source>
</evidence>
<dbReference type="Proteomes" id="UP000618591">
    <property type="component" value="Unassembled WGS sequence"/>
</dbReference>
<feature type="transmembrane region" description="Helical" evidence="6">
    <location>
        <begin position="12"/>
        <end position="32"/>
    </location>
</feature>
<proteinExistence type="inferred from homology"/>
<keyword evidence="3 6" id="KW-0812">Transmembrane</keyword>
<feature type="transmembrane region" description="Helical" evidence="6">
    <location>
        <begin position="76"/>
        <end position="98"/>
    </location>
</feature>
<feature type="transmembrane region" description="Helical" evidence="6">
    <location>
        <begin position="104"/>
        <end position="121"/>
    </location>
</feature>
<dbReference type="InterPro" id="IPR037185">
    <property type="entry name" value="EmrE-like"/>
</dbReference>
<evidence type="ECO:0000259" key="7">
    <source>
        <dbReference type="Pfam" id="PF00892"/>
    </source>
</evidence>
<feature type="transmembrane region" description="Helical" evidence="6">
    <location>
        <begin position="128"/>
        <end position="146"/>
    </location>
</feature>
<dbReference type="Pfam" id="PF00892">
    <property type="entry name" value="EamA"/>
    <property type="match status" value="2"/>
</dbReference>
<evidence type="ECO:0000256" key="3">
    <source>
        <dbReference type="ARBA" id="ARBA00022692"/>
    </source>
</evidence>
<protein>
    <recommendedName>
        <fullName evidence="7">EamA domain-containing protein</fullName>
    </recommendedName>
</protein>
<evidence type="ECO:0000256" key="1">
    <source>
        <dbReference type="ARBA" id="ARBA00004141"/>
    </source>
</evidence>
<evidence type="ECO:0000256" key="2">
    <source>
        <dbReference type="ARBA" id="ARBA00009853"/>
    </source>
</evidence>
<feature type="transmembrane region" description="Helical" evidence="6">
    <location>
        <begin position="240"/>
        <end position="260"/>
    </location>
</feature>
<feature type="domain" description="EamA" evidence="7">
    <location>
        <begin position="14"/>
        <end position="142"/>
    </location>
</feature>
<dbReference type="PANTHER" id="PTHR22911">
    <property type="entry name" value="ACYL-MALONYL CONDENSING ENZYME-RELATED"/>
    <property type="match status" value="1"/>
</dbReference>
<keyword evidence="5 6" id="KW-0472">Membrane</keyword>
<comment type="caution">
    <text evidence="8">The sequence shown here is derived from an EMBL/GenBank/DDBJ whole genome shotgun (WGS) entry which is preliminary data.</text>
</comment>
<comment type="subcellular location">
    <subcellularLocation>
        <location evidence="1">Membrane</location>
        <topology evidence="1">Multi-pass membrane protein</topology>
    </subcellularLocation>
</comment>